<dbReference type="RefSeq" id="XP_003031545.1">
    <property type="nucleotide sequence ID" value="XM_003031499.1"/>
</dbReference>
<dbReference type="Proteomes" id="UP000007431">
    <property type="component" value="Unassembled WGS sequence"/>
</dbReference>
<keyword evidence="4" id="KW-1185">Reference proteome</keyword>
<sequence>MPPFFSEPEAVQKLAFDTLPWDVILHILDFVPPLDIIALRRTCKLFCVATQQHVVWIHALRAVCYENNLYADIFAPEDLSRVHIELAATTPSRFIRRVKEATSNPDAMDVEPTPVPAPLLEGEGSSRPQETAPRKELPYLAPLSIRALNLPAIAEAPLWHLADAVNELRLAPGGRYLAMNHYWDMQIWDLGLHAYDEPRLIATHTFPNNGDFVIYGIWIKPDGRGLQIQTNFLCADPPRNDLAIWEIYPSEPDPQLRPVASLVRGPMLTYECRGGSRVAISEENTVGVWDPTLNTLITWVVPAEMVTMLIIQTRAICLYKDRITVYEVPYIIPRSDGVLQEEQHELAPIWTTLLPYSVDDYFLPASWPYSADRGMPRSDLYFGLTEAVPARNYIYRVPARPRPIADAPAVELVAVVDVEGPVPPRLDNFLQRPVRMCEGHLALMSEPSTREEVRLQIVQEPRPWQGPLDASAAAGDEGDILPGRMPGMWPPAGLPAPSSSDSMVVDEIDSALRTPTWSVALYKGDGDVIDFEFDGASGRACAITDEYEVLVLDYLQSPGYP</sequence>
<feature type="domain" description="F-box" evidence="2">
    <location>
        <begin position="13"/>
        <end position="59"/>
    </location>
</feature>
<dbReference type="HOGENOM" id="CLU_033171_1_0_1"/>
<dbReference type="VEuPathDB" id="FungiDB:SCHCODRAFT_02306237"/>
<dbReference type="OMA" id="GKSLTVX"/>
<dbReference type="PROSITE" id="PS50181">
    <property type="entry name" value="FBOX"/>
    <property type="match status" value="1"/>
</dbReference>
<organism evidence="4">
    <name type="scientific">Schizophyllum commune (strain H4-8 / FGSC 9210)</name>
    <name type="common">Split gill fungus</name>
    <dbReference type="NCBI Taxonomy" id="578458"/>
    <lineage>
        <taxon>Eukaryota</taxon>
        <taxon>Fungi</taxon>
        <taxon>Dikarya</taxon>
        <taxon>Basidiomycota</taxon>
        <taxon>Agaricomycotina</taxon>
        <taxon>Agaricomycetes</taxon>
        <taxon>Agaricomycetidae</taxon>
        <taxon>Agaricales</taxon>
        <taxon>Schizophyllaceae</taxon>
        <taxon>Schizophyllum</taxon>
    </lineage>
</organism>
<reference evidence="3 4" key="1">
    <citation type="journal article" date="2010" name="Nat. Biotechnol.">
        <title>Genome sequence of the model mushroom Schizophyllum commune.</title>
        <authorList>
            <person name="Ohm R.A."/>
            <person name="de Jong J.F."/>
            <person name="Lugones L.G."/>
            <person name="Aerts A."/>
            <person name="Kothe E."/>
            <person name="Stajich J.E."/>
            <person name="de Vries R.P."/>
            <person name="Record E."/>
            <person name="Levasseur A."/>
            <person name="Baker S.E."/>
            <person name="Bartholomew K.A."/>
            <person name="Coutinho P.M."/>
            <person name="Erdmann S."/>
            <person name="Fowler T.J."/>
            <person name="Gathman A.C."/>
            <person name="Lombard V."/>
            <person name="Henrissat B."/>
            <person name="Knabe N."/>
            <person name="Kuees U."/>
            <person name="Lilly W.W."/>
            <person name="Lindquist E."/>
            <person name="Lucas S."/>
            <person name="Magnuson J.K."/>
            <person name="Piumi F."/>
            <person name="Raudaskoski M."/>
            <person name="Salamov A."/>
            <person name="Schmutz J."/>
            <person name="Schwarze F.W.M.R."/>
            <person name="vanKuyk P.A."/>
            <person name="Horton J.S."/>
            <person name="Grigoriev I.V."/>
            <person name="Woesten H.A.B."/>
        </authorList>
    </citation>
    <scope>NUCLEOTIDE SEQUENCE [LARGE SCALE GENOMIC DNA]</scope>
    <source>
        <strain evidence="4">H4-8 / FGSC 9210</strain>
    </source>
</reference>
<accession>D8Q6I1</accession>
<dbReference type="SUPFAM" id="SSF81383">
    <property type="entry name" value="F-box domain"/>
    <property type="match status" value="1"/>
</dbReference>
<evidence type="ECO:0000256" key="1">
    <source>
        <dbReference type="SAM" id="MobiDB-lite"/>
    </source>
</evidence>
<feature type="region of interest" description="Disordered" evidence="1">
    <location>
        <begin position="105"/>
        <end position="133"/>
    </location>
</feature>
<dbReference type="InterPro" id="IPR001810">
    <property type="entry name" value="F-box_dom"/>
</dbReference>
<dbReference type="SMART" id="SM00256">
    <property type="entry name" value="FBOX"/>
    <property type="match status" value="1"/>
</dbReference>
<dbReference type="InterPro" id="IPR036047">
    <property type="entry name" value="F-box-like_dom_sf"/>
</dbReference>
<name>D8Q6I1_SCHCM</name>
<dbReference type="AlphaFoldDB" id="D8Q6I1"/>
<dbReference type="EMBL" id="GL377307">
    <property type="protein sequence ID" value="EFI96642.1"/>
    <property type="molecule type" value="Genomic_DNA"/>
</dbReference>
<proteinExistence type="predicted"/>
<dbReference type="KEGG" id="scm:SCHCO_02306237"/>
<dbReference type="InParanoid" id="D8Q6I1"/>
<evidence type="ECO:0000259" key="2">
    <source>
        <dbReference type="PROSITE" id="PS50181"/>
    </source>
</evidence>
<evidence type="ECO:0000313" key="4">
    <source>
        <dbReference type="Proteomes" id="UP000007431"/>
    </source>
</evidence>
<gene>
    <name evidence="3" type="ORF">SCHCODRAFT_257579</name>
</gene>
<dbReference type="GeneID" id="9587118"/>
<evidence type="ECO:0000313" key="3">
    <source>
        <dbReference type="EMBL" id="EFI96642.1"/>
    </source>
</evidence>
<dbReference type="OrthoDB" id="3145038at2759"/>
<protein>
    <recommendedName>
        <fullName evidence="2">F-box domain-containing protein</fullName>
    </recommendedName>
</protein>
<dbReference type="Pfam" id="PF00646">
    <property type="entry name" value="F-box"/>
    <property type="match status" value="1"/>
</dbReference>